<dbReference type="PROSITE" id="PS00737">
    <property type="entry name" value="THIOLASE_2"/>
    <property type="match status" value="1"/>
</dbReference>
<dbReference type="GO" id="GO:0006635">
    <property type="term" value="P:fatty acid beta-oxidation"/>
    <property type="evidence" value="ECO:0007669"/>
    <property type="project" value="TreeGrafter"/>
</dbReference>
<keyword evidence="11" id="KW-1185">Reference proteome</keyword>
<dbReference type="InterPro" id="IPR002155">
    <property type="entry name" value="Thiolase"/>
</dbReference>
<dbReference type="InterPro" id="IPR020617">
    <property type="entry name" value="Thiolase_C"/>
</dbReference>
<dbReference type="Pfam" id="PF00108">
    <property type="entry name" value="Thiolase_N"/>
    <property type="match status" value="1"/>
</dbReference>
<evidence type="ECO:0000313" key="10">
    <source>
        <dbReference type="EMBL" id="OZJ01413.1"/>
    </source>
</evidence>
<dbReference type="NCBIfam" id="TIGR01930">
    <property type="entry name" value="AcCoA-C-Actrans"/>
    <property type="match status" value="1"/>
</dbReference>
<evidence type="ECO:0000256" key="3">
    <source>
        <dbReference type="ARBA" id="ARBA00022679"/>
    </source>
</evidence>
<feature type="active site" description="Proton acceptor" evidence="6">
    <location>
        <position position="377"/>
    </location>
</feature>
<evidence type="ECO:0000256" key="4">
    <source>
        <dbReference type="ARBA" id="ARBA00023315"/>
    </source>
</evidence>
<evidence type="ECO:0000256" key="6">
    <source>
        <dbReference type="PIRSR" id="PIRSR000429-1"/>
    </source>
</evidence>
<feature type="active site" description="Proton acceptor" evidence="6">
    <location>
        <position position="347"/>
    </location>
</feature>
<dbReference type="FunFam" id="3.40.47.10:FF:000007">
    <property type="entry name" value="acetyl-CoA acetyltransferase, mitochondrial"/>
    <property type="match status" value="1"/>
</dbReference>
<dbReference type="SUPFAM" id="SSF53901">
    <property type="entry name" value="Thiolase-like"/>
    <property type="match status" value="2"/>
</dbReference>
<keyword evidence="4 7" id="KW-0012">Acyltransferase</keyword>
<dbReference type="CDD" id="cd00751">
    <property type="entry name" value="thiolase"/>
    <property type="match status" value="1"/>
</dbReference>
<gene>
    <name evidence="10" type="ORF">BZG36_05735</name>
</gene>
<evidence type="ECO:0000256" key="7">
    <source>
        <dbReference type="RuleBase" id="RU003557"/>
    </source>
</evidence>
<proteinExistence type="inferred from homology"/>
<dbReference type="GO" id="GO:0006696">
    <property type="term" value="P:ergosterol biosynthetic process"/>
    <property type="evidence" value="ECO:0007669"/>
    <property type="project" value="TreeGrafter"/>
</dbReference>
<name>A0A261XSX6_9FUNG</name>
<dbReference type="EMBL" id="MVBO01000386">
    <property type="protein sequence ID" value="OZJ01413.1"/>
    <property type="molecule type" value="Genomic_DNA"/>
</dbReference>
<dbReference type="Proteomes" id="UP000242875">
    <property type="component" value="Unassembled WGS sequence"/>
</dbReference>
<feature type="domain" description="Thiolase N-terminal" evidence="8">
    <location>
        <begin position="2"/>
        <end position="260"/>
    </location>
</feature>
<dbReference type="PANTHER" id="PTHR18919">
    <property type="entry name" value="ACETYL-COA C-ACYLTRANSFERASE"/>
    <property type="match status" value="1"/>
</dbReference>
<keyword evidence="3 7" id="KW-0808">Transferase</keyword>
<dbReference type="Gene3D" id="3.40.47.10">
    <property type="match status" value="1"/>
</dbReference>
<feature type="active site" description="Acyl-thioester intermediate" evidence="6">
    <location>
        <position position="85"/>
    </location>
</feature>
<dbReference type="PROSITE" id="PS00098">
    <property type="entry name" value="THIOLASE_1"/>
    <property type="match status" value="1"/>
</dbReference>
<dbReference type="AlphaFoldDB" id="A0A261XSX6"/>
<evidence type="ECO:0000313" key="11">
    <source>
        <dbReference type="Proteomes" id="UP000242875"/>
    </source>
</evidence>
<protein>
    <recommendedName>
        <fullName evidence="2">acetyl-CoA C-acetyltransferase</fullName>
        <ecNumber evidence="2">2.3.1.9</ecNumber>
    </recommendedName>
</protein>
<dbReference type="InterPro" id="IPR020613">
    <property type="entry name" value="Thiolase_CS"/>
</dbReference>
<dbReference type="InterPro" id="IPR020615">
    <property type="entry name" value="Thiolase_acyl_enz_int_AS"/>
</dbReference>
<dbReference type="PIRSF" id="PIRSF000429">
    <property type="entry name" value="Ac-CoA_Ac_transf"/>
    <property type="match status" value="1"/>
</dbReference>
<evidence type="ECO:0000256" key="1">
    <source>
        <dbReference type="ARBA" id="ARBA00010982"/>
    </source>
</evidence>
<dbReference type="PANTHER" id="PTHR18919:SF165">
    <property type="entry name" value="ACETYL-COA ACETYLTRANSFERASE"/>
    <property type="match status" value="1"/>
</dbReference>
<dbReference type="OrthoDB" id="5404651at2759"/>
<evidence type="ECO:0000259" key="8">
    <source>
        <dbReference type="Pfam" id="PF00108"/>
    </source>
</evidence>
<evidence type="ECO:0000256" key="2">
    <source>
        <dbReference type="ARBA" id="ARBA00012705"/>
    </source>
</evidence>
<feature type="domain" description="Thiolase C-terminal" evidence="9">
    <location>
        <begin position="268"/>
        <end position="386"/>
    </location>
</feature>
<comment type="pathway">
    <text evidence="5">Metabolic intermediate biosynthesis; (R)-mevalonate biosynthesis; (R)-mevalonate from acetyl-CoA: step 1/3.</text>
</comment>
<dbReference type="GO" id="GO:0005739">
    <property type="term" value="C:mitochondrion"/>
    <property type="evidence" value="ECO:0007669"/>
    <property type="project" value="TreeGrafter"/>
</dbReference>
<organism evidence="10 11">
    <name type="scientific">Bifiguratus adelaidae</name>
    <dbReference type="NCBI Taxonomy" id="1938954"/>
    <lineage>
        <taxon>Eukaryota</taxon>
        <taxon>Fungi</taxon>
        <taxon>Fungi incertae sedis</taxon>
        <taxon>Mucoromycota</taxon>
        <taxon>Mucoromycotina</taxon>
        <taxon>Endogonomycetes</taxon>
        <taxon>Endogonales</taxon>
        <taxon>Endogonales incertae sedis</taxon>
        <taxon>Bifiguratus</taxon>
    </lineage>
</organism>
<dbReference type="EC" id="2.3.1.9" evidence="2"/>
<dbReference type="InterPro" id="IPR016039">
    <property type="entry name" value="Thiolase-like"/>
</dbReference>
<feature type="non-terminal residue" evidence="10">
    <location>
        <position position="386"/>
    </location>
</feature>
<feature type="non-terminal residue" evidence="10">
    <location>
        <position position="1"/>
    </location>
</feature>
<reference evidence="10 11" key="1">
    <citation type="journal article" date="2017" name="Mycologia">
        <title>Bifiguratus adelaidae, gen. et sp. nov., a new member of Mucoromycotina in endophytic and soil-dwelling habitats.</title>
        <authorList>
            <person name="Torres-Cruz T.J."/>
            <person name="Billingsley Tobias T.L."/>
            <person name="Almatruk M."/>
            <person name="Hesse C."/>
            <person name="Kuske C.R."/>
            <person name="Desiro A."/>
            <person name="Benucci G.M."/>
            <person name="Bonito G."/>
            <person name="Stajich J.E."/>
            <person name="Dunlap C."/>
            <person name="Arnold A.E."/>
            <person name="Porras-Alfaro A."/>
        </authorList>
    </citation>
    <scope>NUCLEOTIDE SEQUENCE [LARGE SCALE GENOMIC DNA]</scope>
    <source>
        <strain evidence="10 11">AZ0501</strain>
    </source>
</reference>
<comment type="similarity">
    <text evidence="1 7">Belongs to the thiolase-like superfamily. Thiolase family.</text>
</comment>
<accession>A0A261XSX6</accession>
<dbReference type="Pfam" id="PF02803">
    <property type="entry name" value="Thiolase_C"/>
    <property type="match status" value="1"/>
</dbReference>
<evidence type="ECO:0000256" key="5">
    <source>
        <dbReference type="ARBA" id="ARBA00037924"/>
    </source>
</evidence>
<evidence type="ECO:0000259" key="9">
    <source>
        <dbReference type="Pfam" id="PF02803"/>
    </source>
</evidence>
<sequence length="386" mass="39475">AYIAAVIRTPIGGFNGSLASLTATHLGSKAIAAALEKANLPADAVEEVYFGCVLAANLGQNPARQAALGAGLKDTTIATTVNKVCASGMKAVSLAAQTILLGNADVVVAGGMESMSNTPYYLPKQRFGSVYGNTEVVDGVVKDGLTDVYNNYLMGVAAEECAKEHNVSRDNQDDFAIQSYKRAQAAHAAGLFKDEIVPISVSGGKGKPEKLVETDDECHKLNEEKLRAVKPAFIPKDGTVTAPNSSPLSDGAAAIVVVSAAAVEKYNLKPIARILGWADAAQVPAKFTTSPSLAIPKALKHAGIDASAVEYYELNEAFSVVGCANTKILGLDPAKVNVNGGAVALGHPLGCSGARIIATLANVLKQKGAKIGCAGICNGGGGASAI</sequence>
<dbReference type="InterPro" id="IPR020616">
    <property type="entry name" value="Thiolase_N"/>
</dbReference>
<dbReference type="GO" id="GO:0003985">
    <property type="term" value="F:acetyl-CoA C-acetyltransferase activity"/>
    <property type="evidence" value="ECO:0007669"/>
    <property type="project" value="UniProtKB-EC"/>
</dbReference>
<comment type="caution">
    <text evidence="10">The sequence shown here is derived from an EMBL/GenBank/DDBJ whole genome shotgun (WGS) entry which is preliminary data.</text>
</comment>